<evidence type="ECO:0000313" key="1">
    <source>
        <dbReference type="EMBL" id="MCF4102795.1"/>
    </source>
</evidence>
<keyword evidence="2" id="KW-1185">Reference proteome</keyword>
<accession>A0ABS9ELW0</accession>
<dbReference type="RefSeq" id="WP_236134938.1">
    <property type="nucleotide sequence ID" value="NZ_JAKGTH010000012.1"/>
</dbReference>
<dbReference type="Proteomes" id="UP001179363">
    <property type="component" value="Unassembled WGS sequence"/>
</dbReference>
<dbReference type="Gene3D" id="4.10.1080.10">
    <property type="entry name" value="TSP type-3 repeat"/>
    <property type="match status" value="1"/>
</dbReference>
<comment type="caution">
    <text evidence="1">The sequence shown here is derived from an EMBL/GenBank/DDBJ whole genome shotgun (WGS) entry which is preliminary data.</text>
</comment>
<gene>
    <name evidence="1" type="ORF">L1I30_14040</name>
</gene>
<proteinExistence type="predicted"/>
<dbReference type="EMBL" id="JAKGTH010000012">
    <property type="protein sequence ID" value="MCF4102795.1"/>
    <property type="molecule type" value="Genomic_DNA"/>
</dbReference>
<reference evidence="1" key="1">
    <citation type="submission" date="2022-01" db="EMBL/GenBank/DDBJ databases">
        <title>Gillisia lutea sp. nov., isolated from marine plastic residues from the Malvarosa beach (Valencia, Spain).</title>
        <authorList>
            <person name="Vidal-Verdu A."/>
            <person name="Molina-Menor E."/>
            <person name="Satari L."/>
            <person name="Pascual J."/>
            <person name="Pereto J."/>
            <person name="Porcar M."/>
        </authorList>
    </citation>
    <scope>NUCLEOTIDE SEQUENCE</scope>
    <source>
        <strain evidence="1">M10.2A</strain>
    </source>
</reference>
<dbReference type="PROSITE" id="PS51257">
    <property type="entry name" value="PROKAR_LIPOPROTEIN"/>
    <property type="match status" value="1"/>
</dbReference>
<sequence length="317" mass="35315">MRTYLCLGILLLFLTSCDDGDIIFTSFDFDDQDLKVCGDAENKVFYKIKNDNIFESISLSTDQLATIEEGFISTEIGEITFSLSGENNKLVYRTFDDAVTTDYFCNNIPPSTPRVQQEYKSVGGTVIIITQETASDDIDGDDILNTLEGMATEQDTDGDGIFDYLDIDDDGDNVPTSEELKKLATDPVNADGYKDSDEDGIADYLDDDDDNDGVITRWEVTELNTNPATNYNPTTDQPYYLDKTASIQYEGAESLINTIKKSFSSLIRIQDLKLKNQGGDAEEISFESYTLGTFVSNNLEVTYPLEEEEPTEGEETN</sequence>
<evidence type="ECO:0000313" key="2">
    <source>
        <dbReference type="Proteomes" id="UP001179363"/>
    </source>
</evidence>
<dbReference type="InterPro" id="IPR028974">
    <property type="entry name" value="TSP_type-3_rpt"/>
</dbReference>
<organism evidence="1 2">
    <name type="scientific">Gillisia lutea</name>
    <dbReference type="NCBI Taxonomy" id="2909668"/>
    <lineage>
        <taxon>Bacteria</taxon>
        <taxon>Pseudomonadati</taxon>
        <taxon>Bacteroidota</taxon>
        <taxon>Flavobacteriia</taxon>
        <taxon>Flavobacteriales</taxon>
        <taxon>Flavobacteriaceae</taxon>
        <taxon>Gillisia</taxon>
    </lineage>
</organism>
<dbReference type="SUPFAM" id="SSF103647">
    <property type="entry name" value="TSP type-3 repeat"/>
    <property type="match status" value="1"/>
</dbReference>
<protein>
    <submittedName>
        <fullName evidence="1">Uncharacterized protein</fullName>
    </submittedName>
</protein>
<name>A0ABS9ELW0_9FLAO</name>